<dbReference type="OrthoDB" id="69650at2"/>
<dbReference type="Gene3D" id="3.10.180.10">
    <property type="entry name" value="2,3-Dihydroxybiphenyl 1,2-Dioxygenase, domain 1"/>
    <property type="match status" value="1"/>
</dbReference>
<sequence>MRLELFVDDVSESLTFYRDVLGFEVMGENASYKSLRFGESRIAVQDVRTLEPGHPLAGPGKRGLGVEFVLEVGDVTALHQRVQKQWAHVTGLKRQAWGLTDFRVTDPDGYYWRITEQRR</sequence>
<dbReference type="InterPro" id="IPR004360">
    <property type="entry name" value="Glyas_Fos-R_dOase_dom"/>
</dbReference>
<dbReference type="PROSITE" id="PS51819">
    <property type="entry name" value="VOC"/>
    <property type="match status" value="1"/>
</dbReference>
<accession>A0A3S0KJX2</accession>
<name>A0A3S0KJX2_9DEIO</name>
<feature type="domain" description="VOC" evidence="1">
    <location>
        <begin position="1"/>
        <end position="117"/>
    </location>
</feature>
<dbReference type="Proteomes" id="UP000277766">
    <property type="component" value="Unassembled WGS sequence"/>
</dbReference>
<reference evidence="2 3" key="1">
    <citation type="submission" date="2018-12" db="EMBL/GenBank/DDBJ databases">
        <title>Deinococcus radiophilus ATCC 27603 genome sequencing and assembly.</title>
        <authorList>
            <person name="Maclea K.S."/>
            <person name="Maynard C.R."/>
        </authorList>
    </citation>
    <scope>NUCLEOTIDE SEQUENCE [LARGE SCALE GENOMIC DNA]</scope>
    <source>
        <strain evidence="2 3">ATCC 27603</strain>
    </source>
</reference>
<dbReference type="SUPFAM" id="SSF54593">
    <property type="entry name" value="Glyoxalase/Bleomycin resistance protein/Dihydroxybiphenyl dioxygenase"/>
    <property type="match status" value="1"/>
</dbReference>
<dbReference type="AlphaFoldDB" id="A0A3S0KJX2"/>
<dbReference type="Pfam" id="PF00903">
    <property type="entry name" value="Glyoxalase"/>
    <property type="match status" value="1"/>
</dbReference>
<keyword evidence="3" id="KW-1185">Reference proteome</keyword>
<evidence type="ECO:0000313" key="3">
    <source>
        <dbReference type="Proteomes" id="UP000277766"/>
    </source>
</evidence>
<comment type="caution">
    <text evidence="2">The sequence shown here is derived from an EMBL/GenBank/DDBJ whole genome shotgun (WGS) entry which is preliminary data.</text>
</comment>
<gene>
    <name evidence="2" type="ORF">EJ104_05425</name>
</gene>
<evidence type="ECO:0000313" key="2">
    <source>
        <dbReference type="EMBL" id="RTR28346.1"/>
    </source>
</evidence>
<protein>
    <submittedName>
        <fullName evidence="2">VOC family protein</fullName>
    </submittedName>
</protein>
<proteinExistence type="predicted"/>
<dbReference type="InterPro" id="IPR029068">
    <property type="entry name" value="Glyas_Bleomycin-R_OHBP_Dase"/>
</dbReference>
<dbReference type="EMBL" id="RXPE01000007">
    <property type="protein sequence ID" value="RTR28346.1"/>
    <property type="molecule type" value="Genomic_DNA"/>
</dbReference>
<organism evidence="2 3">
    <name type="scientific">Deinococcus radiophilus</name>
    <dbReference type="NCBI Taxonomy" id="32062"/>
    <lineage>
        <taxon>Bacteria</taxon>
        <taxon>Thermotogati</taxon>
        <taxon>Deinococcota</taxon>
        <taxon>Deinococci</taxon>
        <taxon>Deinococcales</taxon>
        <taxon>Deinococcaceae</taxon>
        <taxon>Deinococcus</taxon>
    </lineage>
</organism>
<evidence type="ECO:0000259" key="1">
    <source>
        <dbReference type="PROSITE" id="PS51819"/>
    </source>
</evidence>
<dbReference type="InterPro" id="IPR037523">
    <property type="entry name" value="VOC_core"/>
</dbReference>